<proteinExistence type="inferred from homology"/>
<evidence type="ECO:0000259" key="3">
    <source>
        <dbReference type="Pfam" id="PF07261"/>
    </source>
</evidence>
<evidence type="ECO:0000256" key="1">
    <source>
        <dbReference type="ARBA" id="ARBA00093462"/>
    </source>
</evidence>
<feature type="compositionally biased region" description="Basic and acidic residues" evidence="2">
    <location>
        <begin position="196"/>
        <end position="206"/>
    </location>
</feature>
<protein>
    <submittedName>
        <fullName evidence="5">DNA replication protein</fullName>
    </submittedName>
</protein>
<dbReference type="InterPro" id="IPR006343">
    <property type="entry name" value="DnaB/C_C"/>
</dbReference>
<organism evidence="5 6">
    <name type="scientific">Alteribacillus bidgolensis</name>
    <dbReference type="NCBI Taxonomy" id="930129"/>
    <lineage>
        <taxon>Bacteria</taxon>
        <taxon>Bacillati</taxon>
        <taxon>Bacillota</taxon>
        <taxon>Bacilli</taxon>
        <taxon>Bacillales</taxon>
        <taxon>Bacillaceae</taxon>
        <taxon>Alteribacillus</taxon>
    </lineage>
</organism>
<feature type="domain" description="DnaD N-terminal" evidence="4">
    <location>
        <begin position="17"/>
        <end position="116"/>
    </location>
</feature>
<dbReference type="PANTHER" id="PTHR37293">
    <property type="entry name" value="PHAGE REPLICATION PROTEIN-RELATED"/>
    <property type="match status" value="1"/>
</dbReference>
<comment type="similarity">
    <text evidence="1">Belongs to the DnaB/DnaD family.</text>
</comment>
<dbReference type="InterPro" id="IPR053843">
    <property type="entry name" value="DnaD_N"/>
</dbReference>
<dbReference type="NCBIfam" id="TIGR01446">
    <property type="entry name" value="DnaD_dom"/>
    <property type="match status" value="1"/>
</dbReference>
<dbReference type="SUPFAM" id="SSF46785">
    <property type="entry name" value="Winged helix' DNA-binding domain"/>
    <property type="match status" value="1"/>
</dbReference>
<dbReference type="SUPFAM" id="SSF158499">
    <property type="entry name" value="DnaD domain-like"/>
    <property type="match status" value="1"/>
</dbReference>
<dbReference type="PANTHER" id="PTHR37293:SF6">
    <property type="entry name" value="DNA REPLICATION PROTEIN DNAD"/>
    <property type="match status" value="1"/>
</dbReference>
<dbReference type="InterPro" id="IPR036390">
    <property type="entry name" value="WH_DNA-bd_sf"/>
</dbReference>
<dbReference type="InterPro" id="IPR036388">
    <property type="entry name" value="WH-like_DNA-bd_sf"/>
</dbReference>
<evidence type="ECO:0000313" key="6">
    <source>
        <dbReference type="Proteomes" id="UP000199017"/>
    </source>
</evidence>
<dbReference type="Pfam" id="PF07261">
    <property type="entry name" value="DnaB_2"/>
    <property type="match status" value="1"/>
</dbReference>
<accession>A0A1G8C9T9</accession>
<sequence length="234" mass="27663">MERSQIVALMQYGHSSISKLLLDYYARLGIKETEMMLLLHIHRFIEDNHPFPTPVELSERMSITDKECSELLRSLIKKDFLRMEDNQDEDQVMYETYSLTPLYERIIQEMYHENENESGSASNEDGKLYEIFEEEFSRPLSPMEYETIKVWLDQDKHKPELIKTALREAVISGKLNLRYIDRILHEWHKNGIKSSQEAKMHGDKFRQYQKGKRSAGQGKGTLPQYPNINWLDES</sequence>
<reference evidence="5 6" key="1">
    <citation type="submission" date="2016-10" db="EMBL/GenBank/DDBJ databases">
        <authorList>
            <person name="de Groot N.N."/>
        </authorList>
    </citation>
    <scope>NUCLEOTIDE SEQUENCE [LARGE SCALE GENOMIC DNA]</scope>
    <source>
        <strain evidence="6">P4B,CCM 7963,CECT 7998,DSM 25260,IBRC-M 10614,KCTC 13821</strain>
    </source>
</reference>
<keyword evidence="6" id="KW-1185">Reference proteome</keyword>
<dbReference type="Pfam" id="PF21984">
    <property type="entry name" value="DnaD_N"/>
    <property type="match status" value="1"/>
</dbReference>
<evidence type="ECO:0000259" key="4">
    <source>
        <dbReference type="Pfam" id="PF21984"/>
    </source>
</evidence>
<evidence type="ECO:0000313" key="5">
    <source>
        <dbReference type="EMBL" id="SDH42135.1"/>
    </source>
</evidence>
<dbReference type="STRING" id="930129.SAMN05216352_101239"/>
<dbReference type="InterPro" id="IPR053162">
    <property type="entry name" value="DnaD"/>
</dbReference>
<dbReference type="Gene3D" id="1.10.10.10">
    <property type="entry name" value="Winged helix-like DNA-binding domain superfamily/Winged helix DNA-binding domain"/>
    <property type="match status" value="1"/>
</dbReference>
<name>A0A1G8C9T9_9BACI</name>
<dbReference type="RefSeq" id="WP_091579743.1">
    <property type="nucleotide sequence ID" value="NZ_FNDU01000001.1"/>
</dbReference>
<dbReference type="EMBL" id="FNDU01000001">
    <property type="protein sequence ID" value="SDH42135.1"/>
    <property type="molecule type" value="Genomic_DNA"/>
</dbReference>
<feature type="region of interest" description="Disordered" evidence="2">
    <location>
        <begin position="194"/>
        <end position="234"/>
    </location>
</feature>
<gene>
    <name evidence="5" type="ORF">SAMN05216352_101239</name>
</gene>
<dbReference type="InterPro" id="IPR034829">
    <property type="entry name" value="DnaD-like_sf"/>
</dbReference>
<dbReference type="Gene3D" id="1.10.10.630">
    <property type="entry name" value="DnaD domain-like"/>
    <property type="match status" value="1"/>
</dbReference>
<dbReference type="Proteomes" id="UP000199017">
    <property type="component" value="Unassembled WGS sequence"/>
</dbReference>
<dbReference type="AlphaFoldDB" id="A0A1G8C9T9"/>
<evidence type="ECO:0000256" key="2">
    <source>
        <dbReference type="SAM" id="MobiDB-lite"/>
    </source>
</evidence>
<dbReference type="OrthoDB" id="9770238at2"/>
<feature type="domain" description="DnaB/C C-terminal" evidence="3">
    <location>
        <begin position="129"/>
        <end position="201"/>
    </location>
</feature>